<dbReference type="PANTHER" id="PTHR36108">
    <property type="entry name" value="COLOSSIN-B-RELATED"/>
    <property type="match status" value="1"/>
</dbReference>
<dbReference type="RefSeq" id="WP_175403547.1">
    <property type="nucleotide sequence ID" value="NZ_CP040058.1"/>
</dbReference>
<protein>
    <recommendedName>
        <fullName evidence="10">SpaA-like prealbumin fold domain-containing protein</fullName>
    </recommendedName>
</protein>
<dbReference type="InterPro" id="IPR013783">
    <property type="entry name" value="Ig-like_fold"/>
</dbReference>
<keyword evidence="3" id="KW-0134">Cell wall</keyword>
<dbReference type="Gene3D" id="2.60.40.1280">
    <property type="match status" value="1"/>
</dbReference>
<dbReference type="Proteomes" id="UP000298653">
    <property type="component" value="Chromosome"/>
</dbReference>
<gene>
    <name evidence="11" type="ORF">AR1Y2_0092</name>
</gene>
<feature type="domain" description="SpaA-like prealbumin fold" evidence="10">
    <location>
        <begin position="1093"/>
        <end position="1176"/>
    </location>
</feature>
<feature type="compositionally biased region" description="Low complexity" evidence="7">
    <location>
        <begin position="1383"/>
        <end position="1396"/>
    </location>
</feature>
<keyword evidence="5 9" id="KW-0732">Signal</keyword>
<feature type="signal peptide" evidence="9">
    <location>
        <begin position="1"/>
        <end position="22"/>
    </location>
</feature>
<dbReference type="InterPro" id="IPR008966">
    <property type="entry name" value="Adhesion_dom_sf"/>
</dbReference>
<keyword evidence="6" id="KW-0572">Peptidoglycan-anchor</keyword>
<keyword evidence="8" id="KW-0472">Membrane</keyword>
<keyword evidence="8" id="KW-0812">Transmembrane</keyword>
<evidence type="ECO:0000256" key="5">
    <source>
        <dbReference type="ARBA" id="ARBA00022729"/>
    </source>
</evidence>
<evidence type="ECO:0000256" key="2">
    <source>
        <dbReference type="ARBA" id="ARBA00007257"/>
    </source>
</evidence>
<feature type="chain" id="PRO_5038975805" description="SpaA-like prealbumin fold domain-containing protein" evidence="9">
    <location>
        <begin position="23"/>
        <end position="1461"/>
    </location>
</feature>
<feature type="transmembrane region" description="Helical" evidence="8">
    <location>
        <begin position="1437"/>
        <end position="1454"/>
    </location>
</feature>
<dbReference type="PANTHER" id="PTHR36108:SF13">
    <property type="entry name" value="COLOSSIN-B-RELATED"/>
    <property type="match status" value="1"/>
</dbReference>
<keyword evidence="4" id="KW-0964">Secreted</keyword>
<evidence type="ECO:0000256" key="7">
    <source>
        <dbReference type="SAM" id="MobiDB-lite"/>
    </source>
</evidence>
<keyword evidence="12" id="KW-1185">Reference proteome</keyword>
<keyword evidence="8" id="KW-1133">Transmembrane helix</keyword>
<dbReference type="Pfam" id="PF17802">
    <property type="entry name" value="SpaA"/>
    <property type="match status" value="4"/>
</dbReference>
<reference evidence="11 12" key="1">
    <citation type="submission" date="2019-05" db="EMBL/GenBank/DDBJ databases">
        <title>Complete genome sequencing of Anaerostipes rhamnosivorans.</title>
        <authorList>
            <person name="Bui T.P.N."/>
            <person name="de Vos W.M."/>
        </authorList>
    </citation>
    <scope>NUCLEOTIDE SEQUENCE [LARGE SCALE GENOMIC DNA]</scope>
    <source>
        <strain evidence="11 12">1y2</strain>
    </source>
</reference>
<organism evidence="11 12">
    <name type="scientific">Anaerostipes rhamnosivorans</name>
    <dbReference type="NCBI Taxonomy" id="1229621"/>
    <lineage>
        <taxon>Bacteria</taxon>
        <taxon>Bacillati</taxon>
        <taxon>Bacillota</taxon>
        <taxon>Clostridia</taxon>
        <taxon>Lachnospirales</taxon>
        <taxon>Lachnospiraceae</taxon>
        <taxon>Anaerostipes</taxon>
    </lineage>
</organism>
<evidence type="ECO:0000256" key="1">
    <source>
        <dbReference type="ARBA" id="ARBA00004191"/>
    </source>
</evidence>
<dbReference type="GO" id="GO:0007155">
    <property type="term" value="P:cell adhesion"/>
    <property type="evidence" value="ECO:0007669"/>
    <property type="project" value="InterPro"/>
</dbReference>
<comment type="similarity">
    <text evidence="2">Belongs to the serine-aspartate repeat-containing protein (SDr) family.</text>
</comment>
<name>A0A4P8I847_9FIRM</name>
<feature type="domain" description="SpaA-like prealbumin fold" evidence="10">
    <location>
        <begin position="977"/>
        <end position="1055"/>
    </location>
</feature>
<dbReference type="EMBL" id="CP040058">
    <property type="protein sequence ID" value="QCP33546.1"/>
    <property type="molecule type" value="Genomic_DNA"/>
</dbReference>
<feature type="compositionally biased region" description="Polar residues" evidence="7">
    <location>
        <begin position="1411"/>
        <end position="1431"/>
    </location>
</feature>
<evidence type="ECO:0000256" key="6">
    <source>
        <dbReference type="ARBA" id="ARBA00023088"/>
    </source>
</evidence>
<dbReference type="Gene3D" id="2.60.40.740">
    <property type="match status" value="4"/>
</dbReference>
<dbReference type="Gene3D" id="2.60.40.10">
    <property type="entry name" value="Immunoglobulins"/>
    <property type="match status" value="4"/>
</dbReference>
<proteinExistence type="inferred from homology"/>
<feature type="region of interest" description="Disordered" evidence="7">
    <location>
        <begin position="1373"/>
        <end position="1431"/>
    </location>
</feature>
<feature type="compositionally biased region" description="Low complexity" evidence="7">
    <location>
        <begin position="44"/>
        <end position="82"/>
    </location>
</feature>
<feature type="domain" description="SpaA-like prealbumin fold" evidence="10">
    <location>
        <begin position="1189"/>
        <end position="1269"/>
    </location>
</feature>
<feature type="domain" description="SpaA-like prealbumin fold" evidence="10">
    <location>
        <begin position="1284"/>
        <end position="1371"/>
    </location>
</feature>
<comment type="subcellular location">
    <subcellularLocation>
        <location evidence="1">Secreted</location>
        <location evidence="1">Cell wall</location>
    </subcellularLocation>
</comment>
<feature type="region of interest" description="Disordered" evidence="7">
    <location>
        <begin position="37"/>
        <end position="82"/>
    </location>
</feature>
<dbReference type="SUPFAM" id="SSF49478">
    <property type="entry name" value="Cna protein B-type domain"/>
    <property type="match status" value="1"/>
</dbReference>
<sequence length="1461" mass="161316">MFKKRKVRRKAALIFVAVFTVAAILGSNHLKGLSAQEEEMAQNTGTTEQMTTEGTESTTQVTEAEKTTTAATEKTTEVQATTQADTKVQKAATASTAETKKRTAVNKSKASKSAVIINGDFTKFLTKFEFKDQKTGESFSDTHPVTKDSSVLIRYEFKIPNNVNIEGGSTYKLKLPSVFHLENLTGTARKLNESQQAAVDEVPNWTIHSDNTITVAFPKTLTESNVEGYIQIQCSVDAEKLVDQVIIFDLGQLEGYGKEYKTDVEPEVTKKSPKVKKSGTLNRDDQTITWSVTVTPDAGDKNLKGYKLTDTFKNPEEQEFVSGSMTLDGTPAADPTLTEKGWEYTFGDVSDGDHIVTYKTKIPDKYFEDMKYNQNGSAQINNNITNTVKIETADQKGEASSTASVRATQYQFIKTKDENGARGYDEATDRTWLGYKLSAIYDNGGRIVEPVLISDQLPSGTYLNEEQNTLRVNYGDKDIILKKVSGSEPGINQYTYDEKTNILKIKLDPKQTSANVYYKIWLDTEGNHGELSSNPKNNAVITIGNNIELTEWEDGFGWTPGYETKKIDLNKSGSLVNKDGKQFIDWKVTINKNPSKNVTGNVDFTDTLGDGLEYVSGSFKASYGGKDYTDPVVQGNIIKYTIKNLGKNVCTITYRTKITSDLDLKQIGDSTTHTGTKFSNQVKLFWEDKDKETSGQGAVTIKTDLKKSGAYNAKEDRYDWTVTANSYGLAFQNFVMTDKLPEHHTLVDGSLKFGNTVLTKDPNATAPYYEENNGTIVIHFPGDQIFTSASKITLSTTTDQPKEKTVTAVNTVSAAADEISGELTAKSTVTVTFTPSVEKTTSYKKGNYVEWTVDINKNHKVLTKQKAKLTDNLPAGLTYRMGSVSLVDKSNKDTVISGVEAEYDAIDGKIVFTLPDGLSLDHYYQMKFITDVTTATGEIKNTITLDASAEEVSSTTEEIPLILEGASSGLTGDNIRVIVQKNEAGTTYPLENVVFQLYDSNNNKVGDEKRTDETGRIAFDAGLKYENTYYLREVQTLDGYELPAKDFKLEIGQKVTGQSKVAIIFDGTTYSFEPDSTGTLNIKLGIDNMAKRGSVELLKVNSEDAAEVLKDAEFSLHKKDGTLIAENLKTDDQGKIKYDYLKFGDYYFMETKAPEGFKLDSGKKYAFTINDEAISTPIVITAENEAKYGSVELKKLDSEDETKTLAGAEFSLYTKDGVLLEEGLKTDENGTLKRGHLRFGDYYFQETKAPEGYHLNGDTKYEFTINDESVETPAGVSVVNVPTKVTISKQDSETKEPLADARLQILKVEANGAETLVEQWTSDGTDHVITAKLAVGQEYILREIEAPFGYEKAADIRFTVSEDEEIQNITMLDVASDDDEYRGSTTESSTTYTETTSSEDEEDSYYRDGGSKTSSKVIENETTATEVTSTGDNSKTALLAAIAAAGIGIILFVVRRRKYKK</sequence>
<evidence type="ECO:0000256" key="8">
    <source>
        <dbReference type="SAM" id="Phobius"/>
    </source>
</evidence>
<evidence type="ECO:0000259" key="10">
    <source>
        <dbReference type="Pfam" id="PF17802"/>
    </source>
</evidence>
<dbReference type="KEGG" id="arf:AR1Y2_0092"/>
<evidence type="ECO:0000313" key="11">
    <source>
        <dbReference type="EMBL" id="QCP33546.1"/>
    </source>
</evidence>
<evidence type="ECO:0000313" key="12">
    <source>
        <dbReference type="Proteomes" id="UP000298653"/>
    </source>
</evidence>
<evidence type="ECO:0000256" key="3">
    <source>
        <dbReference type="ARBA" id="ARBA00022512"/>
    </source>
</evidence>
<dbReference type="InterPro" id="IPR011252">
    <property type="entry name" value="Fibrogen-bd_dom1"/>
</dbReference>
<evidence type="ECO:0000256" key="4">
    <source>
        <dbReference type="ARBA" id="ARBA00022525"/>
    </source>
</evidence>
<dbReference type="SUPFAM" id="SSF49401">
    <property type="entry name" value="Bacterial adhesins"/>
    <property type="match status" value="5"/>
</dbReference>
<evidence type="ECO:0000256" key="9">
    <source>
        <dbReference type="SAM" id="SignalP"/>
    </source>
</evidence>
<dbReference type="InterPro" id="IPR041033">
    <property type="entry name" value="SpaA_PFL_dom_1"/>
</dbReference>
<accession>A0A4P8I847</accession>